<sequence>MAPLAFPEFTLSHYDRENELVNVILKRWADSLSGQPTVEVLPPGIDVDTWKVILSKFLEILGEKKVIIGDEHKLNYLDIFSLAENEHEVRGSPCALRPTTVEEIQAILRVSNEYKIPVWTVARGRNLGYGANAGRIRGSVIIDLQNMDKVIEVNDKYSYYTVEPGVSFFKLYETIREQKKNVWCSVPALGWGSIVGNSLDRGWGYTPNGDHSNQVCGIEAVLADGTVVRTGMGAINDKMWPLFRGGYGPTYESMFSQSNFGIVTKMTLWSSPAPLGFMSCHIAVPKETDLVAMCDIFRELLKHDVIQNHPVIGNILRELGKRGTRSKWYDGKGAIPDWRLEELAKELDLSWWDANFGLYGPKEIIDVNFKRCQDAFKAIPGAKLRGNAYYPDASKGEEFLPASAVPYADSWLQTGEPSMMPIVSIQYRGLDGGHISFSPVLPADGQAALDWYYEAKKTCAKFGFDFMAGLHLYHRHLAHLIMIYFDRTDQEDKTAANDLFVELVLKARQAGYGEYRAHIDHMDLVADQYDFGAKDEGANGVPALMRLNQKIKDTLDPNGILSPGKQGIWPARFRGEGAKGRGAEIREQKNGGSVEEVANTNGTTHVNGTNGVNGVNGANGVASA</sequence>
<dbReference type="InterPro" id="IPR016164">
    <property type="entry name" value="FAD-linked_Oxase-like_C"/>
</dbReference>
<evidence type="ECO:0000256" key="5">
    <source>
        <dbReference type="SAM" id="MobiDB-lite"/>
    </source>
</evidence>
<comment type="caution">
    <text evidence="7">The sequence shown here is derived from an EMBL/GenBank/DDBJ whole genome shotgun (WGS) entry which is preliminary data.</text>
</comment>
<evidence type="ECO:0000313" key="8">
    <source>
        <dbReference type="Proteomes" id="UP001283341"/>
    </source>
</evidence>
<dbReference type="Proteomes" id="UP001283341">
    <property type="component" value="Unassembled WGS sequence"/>
</dbReference>
<dbReference type="EMBL" id="JAUEDM010000008">
    <property type="protein sequence ID" value="KAK3313204.1"/>
    <property type="molecule type" value="Genomic_DNA"/>
</dbReference>
<dbReference type="PANTHER" id="PTHR11748">
    <property type="entry name" value="D-LACTATE DEHYDROGENASE"/>
    <property type="match status" value="1"/>
</dbReference>
<feature type="domain" description="FAD-binding PCMH-type" evidence="6">
    <location>
        <begin position="88"/>
        <end position="273"/>
    </location>
</feature>
<dbReference type="Pfam" id="PF02913">
    <property type="entry name" value="FAD-oxidase_C"/>
    <property type="match status" value="1"/>
</dbReference>
<keyword evidence="4" id="KW-0560">Oxidoreductase</keyword>
<dbReference type="InterPro" id="IPR016171">
    <property type="entry name" value="Vanillyl_alc_oxidase_C-sub2"/>
</dbReference>
<dbReference type="PROSITE" id="PS51387">
    <property type="entry name" value="FAD_PCMH"/>
    <property type="match status" value="1"/>
</dbReference>
<organism evidence="7 8">
    <name type="scientific">Apodospora peruviana</name>
    <dbReference type="NCBI Taxonomy" id="516989"/>
    <lineage>
        <taxon>Eukaryota</taxon>
        <taxon>Fungi</taxon>
        <taxon>Dikarya</taxon>
        <taxon>Ascomycota</taxon>
        <taxon>Pezizomycotina</taxon>
        <taxon>Sordariomycetes</taxon>
        <taxon>Sordariomycetidae</taxon>
        <taxon>Sordariales</taxon>
        <taxon>Lasiosphaeriaceae</taxon>
        <taxon>Apodospora</taxon>
    </lineage>
</organism>
<dbReference type="GO" id="GO:0008720">
    <property type="term" value="F:D-lactate dehydrogenase (NAD+) activity"/>
    <property type="evidence" value="ECO:0007669"/>
    <property type="project" value="TreeGrafter"/>
</dbReference>
<keyword evidence="8" id="KW-1185">Reference proteome</keyword>
<dbReference type="AlphaFoldDB" id="A0AAE0M024"/>
<reference evidence="7" key="2">
    <citation type="submission" date="2023-06" db="EMBL/GenBank/DDBJ databases">
        <authorList>
            <consortium name="Lawrence Berkeley National Laboratory"/>
            <person name="Haridas S."/>
            <person name="Hensen N."/>
            <person name="Bonometti L."/>
            <person name="Westerberg I."/>
            <person name="Brannstrom I.O."/>
            <person name="Guillou S."/>
            <person name="Cros-Aarteil S."/>
            <person name="Calhoun S."/>
            <person name="Kuo A."/>
            <person name="Mondo S."/>
            <person name="Pangilinan J."/>
            <person name="Riley R."/>
            <person name="Labutti K."/>
            <person name="Andreopoulos B."/>
            <person name="Lipzen A."/>
            <person name="Chen C."/>
            <person name="Yanf M."/>
            <person name="Daum C."/>
            <person name="Ng V."/>
            <person name="Clum A."/>
            <person name="Steindorff A."/>
            <person name="Ohm R."/>
            <person name="Martin F."/>
            <person name="Silar P."/>
            <person name="Natvig D."/>
            <person name="Lalanne C."/>
            <person name="Gautier V."/>
            <person name="Ament-Velasquez S.L."/>
            <person name="Kruys A."/>
            <person name="Hutchinson M.I."/>
            <person name="Powell A.J."/>
            <person name="Barry K."/>
            <person name="Miller A.N."/>
            <person name="Grigoriev I.V."/>
            <person name="Debuchy R."/>
            <person name="Gladieux P."/>
            <person name="Thoren M.H."/>
            <person name="Johannesson H."/>
        </authorList>
    </citation>
    <scope>NUCLEOTIDE SEQUENCE</scope>
    <source>
        <strain evidence="7">CBS 118394</strain>
    </source>
</reference>
<keyword evidence="3" id="KW-0274">FAD</keyword>
<dbReference type="Gene3D" id="1.10.45.10">
    <property type="entry name" value="Vanillyl-alcohol Oxidase, Chain A, domain 4"/>
    <property type="match status" value="1"/>
</dbReference>
<dbReference type="GO" id="GO:0004458">
    <property type="term" value="F:D-lactate dehydrogenase (cytochrome) activity"/>
    <property type="evidence" value="ECO:0007669"/>
    <property type="project" value="TreeGrafter"/>
</dbReference>
<dbReference type="InterPro" id="IPR006094">
    <property type="entry name" value="Oxid_FAD_bind_N"/>
</dbReference>
<dbReference type="PANTHER" id="PTHR11748:SF114">
    <property type="entry name" value="ARYL-ALCOHOL OXIDASE VANILLYL-ALCOHOL OXIDASE (AFU_ORTHOLOGUE AFUA_3G09500)-RELATED"/>
    <property type="match status" value="1"/>
</dbReference>
<gene>
    <name evidence="7" type="ORF">B0H66DRAFT_644299</name>
</gene>
<evidence type="ECO:0000256" key="2">
    <source>
        <dbReference type="ARBA" id="ARBA00022630"/>
    </source>
</evidence>
<keyword evidence="2" id="KW-0285">Flavoprotein</keyword>
<dbReference type="Gene3D" id="3.40.462.10">
    <property type="entry name" value="FAD-linked oxidases, C-terminal domain"/>
    <property type="match status" value="1"/>
</dbReference>
<dbReference type="GO" id="GO:0005739">
    <property type="term" value="C:mitochondrion"/>
    <property type="evidence" value="ECO:0007669"/>
    <property type="project" value="TreeGrafter"/>
</dbReference>
<dbReference type="GO" id="GO:0071949">
    <property type="term" value="F:FAD binding"/>
    <property type="evidence" value="ECO:0007669"/>
    <property type="project" value="InterPro"/>
</dbReference>
<dbReference type="Pfam" id="PF01565">
    <property type="entry name" value="FAD_binding_4"/>
    <property type="match status" value="1"/>
</dbReference>
<dbReference type="GO" id="GO:1903457">
    <property type="term" value="P:lactate catabolic process"/>
    <property type="evidence" value="ECO:0007669"/>
    <property type="project" value="TreeGrafter"/>
</dbReference>
<dbReference type="Gene3D" id="3.30.43.10">
    <property type="entry name" value="Uridine Diphospho-n-acetylenolpyruvylglucosamine Reductase, domain 2"/>
    <property type="match status" value="1"/>
</dbReference>
<feature type="compositionally biased region" description="Low complexity" evidence="5">
    <location>
        <begin position="597"/>
        <end position="624"/>
    </location>
</feature>
<evidence type="ECO:0000259" key="6">
    <source>
        <dbReference type="PROSITE" id="PS51387"/>
    </source>
</evidence>
<dbReference type="InterPro" id="IPR016166">
    <property type="entry name" value="FAD-bd_PCMH"/>
</dbReference>
<dbReference type="InterPro" id="IPR016167">
    <property type="entry name" value="FAD-bd_PCMH_sub1"/>
</dbReference>
<name>A0AAE0M024_9PEZI</name>
<proteinExistence type="predicted"/>
<dbReference type="InterPro" id="IPR036318">
    <property type="entry name" value="FAD-bd_PCMH-like_sf"/>
</dbReference>
<feature type="compositionally biased region" description="Basic and acidic residues" evidence="5">
    <location>
        <begin position="580"/>
        <end position="589"/>
    </location>
</feature>
<dbReference type="InterPro" id="IPR016169">
    <property type="entry name" value="FAD-bd_PCMH_sub2"/>
</dbReference>
<accession>A0AAE0M024</accession>
<reference evidence="7" key="1">
    <citation type="journal article" date="2023" name="Mol. Phylogenet. Evol.">
        <title>Genome-scale phylogeny and comparative genomics of the fungal order Sordariales.</title>
        <authorList>
            <person name="Hensen N."/>
            <person name="Bonometti L."/>
            <person name="Westerberg I."/>
            <person name="Brannstrom I.O."/>
            <person name="Guillou S."/>
            <person name="Cros-Aarteil S."/>
            <person name="Calhoun S."/>
            <person name="Haridas S."/>
            <person name="Kuo A."/>
            <person name="Mondo S."/>
            <person name="Pangilinan J."/>
            <person name="Riley R."/>
            <person name="LaButti K."/>
            <person name="Andreopoulos B."/>
            <person name="Lipzen A."/>
            <person name="Chen C."/>
            <person name="Yan M."/>
            <person name="Daum C."/>
            <person name="Ng V."/>
            <person name="Clum A."/>
            <person name="Steindorff A."/>
            <person name="Ohm R.A."/>
            <person name="Martin F."/>
            <person name="Silar P."/>
            <person name="Natvig D.O."/>
            <person name="Lalanne C."/>
            <person name="Gautier V."/>
            <person name="Ament-Velasquez S.L."/>
            <person name="Kruys A."/>
            <person name="Hutchinson M.I."/>
            <person name="Powell A.J."/>
            <person name="Barry K."/>
            <person name="Miller A.N."/>
            <person name="Grigoriev I.V."/>
            <person name="Debuchy R."/>
            <person name="Gladieux P."/>
            <person name="Hiltunen Thoren M."/>
            <person name="Johannesson H."/>
        </authorList>
    </citation>
    <scope>NUCLEOTIDE SEQUENCE</scope>
    <source>
        <strain evidence="7">CBS 118394</strain>
    </source>
</reference>
<dbReference type="Gene3D" id="3.30.465.10">
    <property type="match status" value="1"/>
</dbReference>
<dbReference type="InterPro" id="IPR004113">
    <property type="entry name" value="FAD-bd_oxidored_4_C"/>
</dbReference>
<comment type="cofactor">
    <cofactor evidence="1">
        <name>FAD</name>
        <dbReference type="ChEBI" id="CHEBI:57692"/>
    </cofactor>
</comment>
<protein>
    <submittedName>
        <fullName evidence="7">FAD binding domain-containing protein</fullName>
    </submittedName>
</protein>
<dbReference type="SUPFAM" id="SSF55103">
    <property type="entry name" value="FAD-linked oxidases, C-terminal domain"/>
    <property type="match status" value="1"/>
</dbReference>
<dbReference type="SUPFAM" id="SSF56176">
    <property type="entry name" value="FAD-binding/transporter-associated domain-like"/>
    <property type="match status" value="1"/>
</dbReference>
<evidence type="ECO:0000256" key="1">
    <source>
        <dbReference type="ARBA" id="ARBA00001974"/>
    </source>
</evidence>
<feature type="region of interest" description="Disordered" evidence="5">
    <location>
        <begin position="580"/>
        <end position="624"/>
    </location>
</feature>
<evidence type="ECO:0000256" key="4">
    <source>
        <dbReference type="ARBA" id="ARBA00023002"/>
    </source>
</evidence>
<evidence type="ECO:0000256" key="3">
    <source>
        <dbReference type="ARBA" id="ARBA00022827"/>
    </source>
</evidence>
<dbReference type="InterPro" id="IPR016170">
    <property type="entry name" value="Cytok_DH_C_sf"/>
</dbReference>
<evidence type="ECO:0000313" key="7">
    <source>
        <dbReference type="EMBL" id="KAK3313204.1"/>
    </source>
</evidence>